<dbReference type="InterPro" id="IPR001387">
    <property type="entry name" value="Cro/C1-type_HTH"/>
</dbReference>
<gene>
    <name evidence="3" type="ORF">SOIL9_43080</name>
</gene>
<dbReference type="AlphaFoldDB" id="A0A6P2CYE2"/>
<dbReference type="InterPro" id="IPR050807">
    <property type="entry name" value="TransReg_Diox_bact_type"/>
</dbReference>
<dbReference type="PANTHER" id="PTHR46797:SF1">
    <property type="entry name" value="METHYLPHOSPHONATE SYNTHASE"/>
    <property type="match status" value="1"/>
</dbReference>
<name>A0A6P2CYE2_9BACT</name>
<dbReference type="RefSeq" id="WP_162668139.1">
    <property type="nucleotide sequence ID" value="NZ_LR593886.1"/>
</dbReference>
<accession>A0A6P2CYE2</accession>
<reference evidence="3 4" key="1">
    <citation type="submission" date="2019-05" db="EMBL/GenBank/DDBJ databases">
        <authorList>
            <consortium name="Science for Life Laboratories"/>
        </authorList>
    </citation>
    <scope>NUCLEOTIDE SEQUENCE [LARGE SCALE GENOMIC DNA]</scope>
    <source>
        <strain evidence="3">Soil9</strain>
    </source>
</reference>
<dbReference type="GO" id="GO:0003700">
    <property type="term" value="F:DNA-binding transcription factor activity"/>
    <property type="evidence" value="ECO:0007669"/>
    <property type="project" value="TreeGrafter"/>
</dbReference>
<dbReference type="KEGG" id="gms:SOIL9_43080"/>
<dbReference type="Pfam" id="PF01381">
    <property type="entry name" value="HTH_3"/>
    <property type="match status" value="1"/>
</dbReference>
<evidence type="ECO:0000313" key="4">
    <source>
        <dbReference type="Proteomes" id="UP000464178"/>
    </source>
</evidence>
<sequence>MSEPLTTSFGHIVRHRREALGLSQEELGAKTNLSRNYIGMVERGETNPTLLVLHGLARALSTTMVSLIGELEAGTDIPDPKR</sequence>
<dbReference type="Gene3D" id="1.10.260.40">
    <property type="entry name" value="lambda repressor-like DNA-binding domains"/>
    <property type="match status" value="1"/>
</dbReference>
<organism evidence="3 4">
    <name type="scientific">Gemmata massiliana</name>
    <dbReference type="NCBI Taxonomy" id="1210884"/>
    <lineage>
        <taxon>Bacteria</taxon>
        <taxon>Pseudomonadati</taxon>
        <taxon>Planctomycetota</taxon>
        <taxon>Planctomycetia</taxon>
        <taxon>Gemmatales</taxon>
        <taxon>Gemmataceae</taxon>
        <taxon>Gemmata</taxon>
    </lineage>
</organism>
<protein>
    <recommendedName>
        <fullName evidence="2">HTH cro/C1-type domain-containing protein</fullName>
    </recommendedName>
</protein>
<dbReference type="GO" id="GO:0003677">
    <property type="term" value="F:DNA binding"/>
    <property type="evidence" value="ECO:0007669"/>
    <property type="project" value="UniProtKB-KW"/>
</dbReference>
<dbReference type="Proteomes" id="UP000464178">
    <property type="component" value="Chromosome"/>
</dbReference>
<dbReference type="GO" id="GO:0005829">
    <property type="term" value="C:cytosol"/>
    <property type="evidence" value="ECO:0007669"/>
    <property type="project" value="TreeGrafter"/>
</dbReference>
<dbReference type="SUPFAM" id="SSF47413">
    <property type="entry name" value="lambda repressor-like DNA-binding domains"/>
    <property type="match status" value="1"/>
</dbReference>
<proteinExistence type="predicted"/>
<dbReference type="SMART" id="SM00530">
    <property type="entry name" value="HTH_XRE"/>
    <property type="match status" value="1"/>
</dbReference>
<dbReference type="InterPro" id="IPR010982">
    <property type="entry name" value="Lambda_DNA-bd_dom_sf"/>
</dbReference>
<feature type="domain" description="HTH cro/C1-type" evidence="2">
    <location>
        <begin position="13"/>
        <end position="67"/>
    </location>
</feature>
<keyword evidence="1" id="KW-0238">DNA-binding</keyword>
<evidence type="ECO:0000256" key="1">
    <source>
        <dbReference type="ARBA" id="ARBA00023125"/>
    </source>
</evidence>
<dbReference type="EMBL" id="LR593886">
    <property type="protein sequence ID" value="VTR93406.1"/>
    <property type="molecule type" value="Genomic_DNA"/>
</dbReference>
<dbReference type="PANTHER" id="PTHR46797">
    <property type="entry name" value="HTH-TYPE TRANSCRIPTIONAL REGULATOR"/>
    <property type="match status" value="1"/>
</dbReference>
<evidence type="ECO:0000259" key="2">
    <source>
        <dbReference type="PROSITE" id="PS50943"/>
    </source>
</evidence>
<dbReference type="CDD" id="cd00093">
    <property type="entry name" value="HTH_XRE"/>
    <property type="match status" value="1"/>
</dbReference>
<dbReference type="PROSITE" id="PS50943">
    <property type="entry name" value="HTH_CROC1"/>
    <property type="match status" value="1"/>
</dbReference>
<keyword evidence="4" id="KW-1185">Reference proteome</keyword>
<evidence type="ECO:0000313" key="3">
    <source>
        <dbReference type="EMBL" id="VTR93406.1"/>
    </source>
</evidence>